<reference evidence="1 2" key="1">
    <citation type="submission" date="2014-04" db="EMBL/GenBank/DDBJ databases">
        <authorList>
            <consortium name="DOE Joint Genome Institute"/>
            <person name="Kuo A."/>
            <person name="Kohler A."/>
            <person name="Costa M.D."/>
            <person name="Nagy L.G."/>
            <person name="Floudas D."/>
            <person name="Copeland A."/>
            <person name="Barry K.W."/>
            <person name="Cichocki N."/>
            <person name="Veneault-Fourrey C."/>
            <person name="LaButti K."/>
            <person name="Lindquist E.A."/>
            <person name="Lipzen A."/>
            <person name="Lundell T."/>
            <person name="Morin E."/>
            <person name="Murat C."/>
            <person name="Sun H."/>
            <person name="Tunlid A."/>
            <person name="Henrissat B."/>
            <person name="Grigoriev I.V."/>
            <person name="Hibbett D.S."/>
            <person name="Martin F."/>
            <person name="Nordberg H.P."/>
            <person name="Cantor M.N."/>
            <person name="Hua S.X."/>
        </authorList>
    </citation>
    <scope>NUCLEOTIDE SEQUENCE [LARGE SCALE GENOMIC DNA]</scope>
    <source>
        <strain evidence="1 2">441</strain>
    </source>
</reference>
<accession>A0A0D0A471</accession>
<evidence type="ECO:0000313" key="1">
    <source>
        <dbReference type="EMBL" id="KIK26853.1"/>
    </source>
</evidence>
<dbReference type="AlphaFoldDB" id="A0A0D0A471"/>
<dbReference type="HOGENOM" id="CLU_3033259_0_0_1"/>
<name>A0A0D0A471_9AGAM</name>
<proteinExistence type="predicted"/>
<gene>
    <name evidence="1" type="ORF">PISMIDRAFT_675480</name>
</gene>
<dbReference type="Proteomes" id="UP000054018">
    <property type="component" value="Unassembled WGS sequence"/>
</dbReference>
<keyword evidence="2" id="KW-1185">Reference proteome</keyword>
<organism evidence="1 2">
    <name type="scientific">Pisolithus microcarpus 441</name>
    <dbReference type="NCBI Taxonomy" id="765257"/>
    <lineage>
        <taxon>Eukaryota</taxon>
        <taxon>Fungi</taxon>
        <taxon>Dikarya</taxon>
        <taxon>Basidiomycota</taxon>
        <taxon>Agaricomycotina</taxon>
        <taxon>Agaricomycetes</taxon>
        <taxon>Agaricomycetidae</taxon>
        <taxon>Boletales</taxon>
        <taxon>Sclerodermatineae</taxon>
        <taxon>Pisolithaceae</taxon>
        <taxon>Pisolithus</taxon>
    </lineage>
</organism>
<reference evidence="2" key="2">
    <citation type="submission" date="2015-01" db="EMBL/GenBank/DDBJ databases">
        <title>Evolutionary Origins and Diversification of the Mycorrhizal Mutualists.</title>
        <authorList>
            <consortium name="DOE Joint Genome Institute"/>
            <consortium name="Mycorrhizal Genomics Consortium"/>
            <person name="Kohler A."/>
            <person name="Kuo A."/>
            <person name="Nagy L.G."/>
            <person name="Floudas D."/>
            <person name="Copeland A."/>
            <person name="Barry K.W."/>
            <person name="Cichocki N."/>
            <person name="Veneault-Fourrey C."/>
            <person name="LaButti K."/>
            <person name="Lindquist E.A."/>
            <person name="Lipzen A."/>
            <person name="Lundell T."/>
            <person name="Morin E."/>
            <person name="Murat C."/>
            <person name="Riley R."/>
            <person name="Ohm R."/>
            <person name="Sun H."/>
            <person name="Tunlid A."/>
            <person name="Henrissat B."/>
            <person name="Grigoriev I.V."/>
            <person name="Hibbett D.S."/>
            <person name="Martin F."/>
        </authorList>
    </citation>
    <scope>NUCLEOTIDE SEQUENCE [LARGE SCALE GENOMIC DNA]</scope>
    <source>
        <strain evidence="2">441</strain>
    </source>
</reference>
<feature type="non-terminal residue" evidence="1">
    <location>
        <position position="1"/>
    </location>
</feature>
<evidence type="ECO:0000313" key="2">
    <source>
        <dbReference type="Proteomes" id="UP000054018"/>
    </source>
</evidence>
<protein>
    <submittedName>
        <fullName evidence="1">Uncharacterized protein</fullName>
    </submittedName>
</protein>
<dbReference type="EMBL" id="KN833699">
    <property type="protein sequence ID" value="KIK26853.1"/>
    <property type="molecule type" value="Genomic_DNA"/>
</dbReference>
<sequence length="55" mass="6300">MADIFGCAEATATKRIPLERSRRVDPESRFARGMGERWSRYRVTKAGGAWLLDTR</sequence>